<keyword evidence="3" id="KW-1185">Reference proteome</keyword>
<reference evidence="2 3" key="1">
    <citation type="submission" date="2021-01" db="EMBL/GenBank/DDBJ databases">
        <title>011410 draft genome.</title>
        <authorList>
            <person name="Lang L."/>
        </authorList>
    </citation>
    <scope>NUCLEOTIDE SEQUENCE [LARGE SCALE GENOMIC DNA]</scope>
    <source>
        <strain evidence="2 3">KCTC 42845</strain>
    </source>
</reference>
<gene>
    <name evidence="2" type="ORF">JL111_00640</name>
</gene>
<sequence>MNTSLKAAAFLFLTTLGVAPAVEAATVASVDASWLQARGFLYEIETAGNYTLDFSGEGRWPIAPDFLGTAAYAFAEFDGGIDEFFDSVTMGMTFVAFDGLSINLGFLDAGVDFAAGIIALGGDATLSLNRVDDPAPVPLPGTLPLLAASIGSALFLRRRNAA</sequence>
<feature type="chain" id="PRO_5045874045" description="VPLPA-CTERM sorting domain-containing protein" evidence="1">
    <location>
        <begin position="25"/>
        <end position="162"/>
    </location>
</feature>
<dbReference type="RefSeq" id="WP_191308097.1">
    <property type="nucleotide sequence ID" value="NZ_BNCL01000002.1"/>
</dbReference>
<evidence type="ECO:0008006" key="4">
    <source>
        <dbReference type="Google" id="ProtNLM"/>
    </source>
</evidence>
<proteinExistence type="predicted"/>
<name>A0ABS1S2P7_9RHOB</name>
<organism evidence="2 3">
    <name type="scientific">Paracoccus aerius</name>
    <dbReference type="NCBI Taxonomy" id="1915382"/>
    <lineage>
        <taxon>Bacteria</taxon>
        <taxon>Pseudomonadati</taxon>
        <taxon>Pseudomonadota</taxon>
        <taxon>Alphaproteobacteria</taxon>
        <taxon>Rhodobacterales</taxon>
        <taxon>Paracoccaceae</taxon>
        <taxon>Paracoccus</taxon>
    </lineage>
</organism>
<keyword evidence="1" id="KW-0732">Signal</keyword>
<comment type="caution">
    <text evidence="2">The sequence shown here is derived from an EMBL/GenBank/DDBJ whole genome shotgun (WGS) entry which is preliminary data.</text>
</comment>
<evidence type="ECO:0000313" key="3">
    <source>
        <dbReference type="Proteomes" id="UP000644749"/>
    </source>
</evidence>
<protein>
    <recommendedName>
        <fullName evidence="4">VPLPA-CTERM sorting domain-containing protein</fullName>
    </recommendedName>
</protein>
<feature type="signal peptide" evidence="1">
    <location>
        <begin position="1"/>
        <end position="24"/>
    </location>
</feature>
<evidence type="ECO:0000256" key="1">
    <source>
        <dbReference type="SAM" id="SignalP"/>
    </source>
</evidence>
<accession>A0ABS1S2P7</accession>
<evidence type="ECO:0000313" key="2">
    <source>
        <dbReference type="EMBL" id="MBL3671977.1"/>
    </source>
</evidence>
<dbReference type="Proteomes" id="UP000644749">
    <property type="component" value="Unassembled WGS sequence"/>
</dbReference>
<dbReference type="EMBL" id="JAESHT010000001">
    <property type="protein sequence ID" value="MBL3671977.1"/>
    <property type="molecule type" value="Genomic_DNA"/>
</dbReference>